<gene>
    <name evidence="2" type="ORF">AB8B28_09245</name>
</gene>
<feature type="domain" description="TerB-C" evidence="1">
    <location>
        <begin position="494"/>
        <end position="629"/>
    </location>
</feature>
<dbReference type="Pfam" id="PF15615">
    <property type="entry name" value="TerB_C"/>
    <property type="match status" value="1"/>
</dbReference>
<dbReference type="EMBL" id="CP165647">
    <property type="protein sequence ID" value="XDU61831.1"/>
    <property type="molecule type" value="Genomic_DNA"/>
</dbReference>
<organism evidence="2">
    <name type="scientific">Leptotrichia alba</name>
    <dbReference type="NCBI Taxonomy" id="3239304"/>
    <lineage>
        <taxon>Bacteria</taxon>
        <taxon>Fusobacteriati</taxon>
        <taxon>Fusobacteriota</taxon>
        <taxon>Fusobacteriia</taxon>
        <taxon>Fusobacteriales</taxon>
        <taxon>Leptotrichiaceae</taxon>
        <taxon>Leptotrichia</taxon>
    </lineage>
</organism>
<dbReference type="RefSeq" id="WP_369715430.1">
    <property type="nucleotide sequence ID" value="NZ_CP165647.1"/>
</dbReference>
<name>A0AB39V2Z8_9FUSO</name>
<reference evidence="2" key="1">
    <citation type="submission" date="2024-07" db="EMBL/GenBank/DDBJ databases">
        <authorList>
            <person name="Li X.-J."/>
            <person name="Wang X."/>
        </authorList>
    </citation>
    <scope>NUCLEOTIDE SEQUENCE</scope>
    <source>
        <strain evidence="2">HSP-536</strain>
    </source>
</reference>
<dbReference type="AlphaFoldDB" id="A0AB39V2Z8"/>
<protein>
    <submittedName>
        <fullName evidence="2">Tellurite resistance TerB C-terminal domain-containing protein</fullName>
    </submittedName>
</protein>
<accession>A0AB39V2Z8</accession>
<dbReference type="KEGG" id="lala:AB8B28_09245"/>
<dbReference type="InterPro" id="IPR028932">
    <property type="entry name" value="TerB-C"/>
</dbReference>
<evidence type="ECO:0000259" key="1">
    <source>
        <dbReference type="Pfam" id="PF15615"/>
    </source>
</evidence>
<evidence type="ECO:0000313" key="2">
    <source>
        <dbReference type="EMBL" id="XDU61831.1"/>
    </source>
</evidence>
<sequence length="637" mass="77571">MKNYISELIKEIFSEVNKILNYKNNEKEYLKNESYDLKKESFEKEIINSDIIKKEDDFFSKENDIIDITNFKEEKIVYSEFKEDEMKIINNWESKLGKIDDYYFSELKVPFLREKILGLYNKIFEISNIELKNKNRILIKEIEKFEKENYVFKGETFKDVFYGVIKIINSKYNGIRKDITNYYCFKYFWNILEEEASEVVIDEINKYLEKLPRLNNEIIVYYNLTPNGLPYRYWDKDGKFREEYKLSDLEQRILERTSFRQTKIWNNYEAKKQMILLYLDEWKIIEERVKTEEKLKKKSKKIINAILNLQDYGYFEYNEIEGLYAILKIVENKIRSFIPTYKILETEKELESIKKFFTKSMSNELLENIENFKLSKEKIESIITYEIKNYPKDWKLKLGYIELFYEKKINLIIRFNNDENLEKIIKELLKKEENDDNKLFYLFLLNKKRELKKSEVKILEKIISVDRFQDYKKLLEKYDEITQEMYEKLKLLKFQKKKKIDLNLEKVKVTKEKFAETVSILEEYLKEENEEDDISKICNEEQKDIVVENKEQEKIENFQDNKVKEVLKVIIETQKIDENDLKNYAKEKNMSLNAYIDSINKELYDIVNDQVIILENNTVKIDEFYIDDIKEWLKEND</sequence>
<proteinExistence type="predicted"/>